<keyword evidence="3" id="KW-1185">Reference proteome</keyword>
<dbReference type="AlphaFoldDB" id="A0A1E5IM37"/>
<protein>
    <submittedName>
        <fullName evidence="2">Uncharacterized protein</fullName>
    </submittedName>
</protein>
<dbReference type="Proteomes" id="UP000095237">
    <property type="component" value="Unassembled WGS sequence"/>
</dbReference>
<dbReference type="EMBL" id="LNVX01000186">
    <property type="protein sequence ID" value="OEG71529.1"/>
    <property type="molecule type" value="Genomic_DNA"/>
</dbReference>
<reference evidence="2 3" key="1">
    <citation type="submission" date="2015-11" db="EMBL/GenBank/DDBJ databases">
        <title>Evidence for parallel genomic evolution in an endosymbiosis of termite gut flagellates.</title>
        <authorList>
            <person name="Zheng H."/>
        </authorList>
    </citation>
    <scope>NUCLEOTIDE SEQUENCE [LARGE SCALE GENOMIC DNA]</scope>
    <source>
        <strain evidence="2 3">CET450</strain>
    </source>
</reference>
<evidence type="ECO:0000256" key="1">
    <source>
        <dbReference type="SAM" id="Phobius"/>
    </source>
</evidence>
<organism evidence="2 3">
    <name type="scientific">Endomicrobium trichonymphae</name>
    <dbReference type="NCBI Taxonomy" id="1408204"/>
    <lineage>
        <taxon>Bacteria</taxon>
        <taxon>Pseudomonadati</taxon>
        <taxon>Elusimicrobiota</taxon>
        <taxon>Endomicrobiia</taxon>
        <taxon>Endomicrobiales</taxon>
        <taxon>Endomicrobiaceae</taxon>
        <taxon>Candidatus Endomicrobiellum</taxon>
    </lineage>
</organism>
<evidence type="ECO:0000313" key="2">
    <source>
        <dbReference type="EMBL" id="OEG71529.1"/>
    </source>
</evidence>
<comment type="caution">
    <text evidence="2">The sequence shown here is derived from an EMBL/GenBank/DDBJ whole genome shotgun (WGS) entry which is preliminary data.</text>
</comment>
<keyword evidence="1" id="KW-1133">Transmembrane helix</keyword>
<name>A0A1E5IM37_ENDTX</name>
<proteinExistence type="predicted"/>
<feature type="transmembrane region" description="Helical" evidence="1">
    <location>
        <begin position="36"/>
        <end position="54"/>
    </location>
</feature>
<keyword evidence="1" id="KW-0472">Membrane</keyword>
<gene>
    <name evidence="2" type="ORF">ATZ36_14220</name>
</gene>
<evidence type="ECO:0000313" key="3">
    <source>
        <dbReference type="Proteomes" id="UP000095237"/>
    </source>
</evidence>
<accession>A0A1E5IM37</accession>
<sequence length="67" mass="7617">MLIGIRKAAIEFERAIKRISNELNVFDKVTSIGRKSSSLVISGISFLFYAFLSISKRKNRTHMGIKK</sequence>
<keyword evidence="1" id="KW-0812">Transmembrane</keyword>